<reference evidence="1 2" key="1">
    <citation type="journal article" date="2021" name="Hortic Res">
        <title>Chromosome-scale assembly of the Dendrobium chrysotoxum genome enhances the understanding of orchid evolution.</title>
        <authorList>
            <person name="Zhang Y."/>
            <person name="Zhang G.Q."/>
            <person name="Zhang D."/>
            <person name="Liu X.D."/>
            <person name="Xu X.Y."/>
            <person name="Sun W.H."/>
            <person name="Yu X."/>
            <person name="Zhu X."/>
            <person name="Wang Z.W."/>
            <person name="Zhao X."/>
            <person name="Zhong W.Y."/>
            <person name="Chen H."/>
            <person name="Yin W.L."/>
            <person name="Huang T."/>
            <person name="Niu S.C."/>
            <person name="Liu Z.J."/>
        </authorList>
    </citation>
    <scope>NUCLEOTIDE SEQUENCE [LARGE SCALE GENOMIC DNA]</scope>
    <source>
        <strain evidence="1">Lindl</strain>
    </source>
</reference>
<evidence type="ECO:0000313" key="2">
    <source>
        <dbReference type="Proteomes" id="UP000775213"/>
    </source>
</evidence>
<evidence type="ECO:0000313" key="1">
    <source>
        <dbReference type="EMBL" id="KAH0454412.1"/>
    </source>
</evidence>
<organism evidence="1 2">
    <name type="scientific">Dendrobium chrysotoxum</name>
    <name type="common">Orchid</name>
    <dbReference type="NCBI Taxonomy" id="161865"/>
    <lineage>
        <taxon>Eukaryota</taxon>
        <taxon>Viridiplantae</taxon>
        <taxon>Streptophyta</taxon>
        <taxon>Embryophyta</taxon>
        <taxon>Tracheophyta</taxon>
        <taxon>Spermatophyta</taxon>
        <taxon>Magnoliopsida</taxon>
        <taxon>Liliopsida</taxon>
        <taxon>Asparagales</taxon>
        <taxon>Orchidaceae</taxon>
        <taxon>Epidendroideae</taxon>
        <taxon>Malaxideae</taxon>
        <taxon>Dendrobiinae</taxon>
        <taxon>Dendrobium</taxon>
    </lineage>
</organism>
<protein>
    <submittedName>
        <fullName evidence="1">Uncharacterized protein</fullName>
    </submittedName>
</protein>
<keyword evidence="2" id="KW-1185">Reference proteome</keyword>
<dbReference type="Proteomes" id="UP000775213">
    <property type="component" value="Unassembled WGS sequence"/>
</dbReference>
<gene>
    <name evidence="1" type="ORF">IEQ34_016336</name>
</gene>
<sequence length="85" mass="9887">MHPWANSPPSTKGYHLKVSSLHINMVLLKPLRPKDFRLHRLSFCRKPATRVMKLGIDGNRSIKEKPVVDSIISLSIEWNKFWSSY</sequence>
<accession>A0AAV7GFU0</accession>
<comment type="caution">
    <text evidence="1">The sequence shown here is derived from an EMBL/GenBank/DDBJ whole genome shotgun (WGS) entry which is preliminary data.</text>
</comment>
<proteinExistence type="predicted"/>
<name>A0AAV7GFU0_DENCH</name>
<dbReference type="AlphaFoldDB" id="A0AAV7GFU0"/>
<dbReference type="EMBL" id="JAGFBR010000015">
    <property type="protein sequence ID" value="KAH0454412.1"/>
    <property type="molecule type" value="Genomic_DNA"/>
</dbReference>